<keyword evidence="3" id="KW-1185">Reference proteome</keyword>
<feature type="non-terminal residue" evidence="2">
    <location>
        <position position="90"/>
    </location>
</feature>
<feature type="compositionally biased region" description="Low complexity" evidence="1">
    <location>
        <begin position="1"/>
        <end position="13"/>
    </location>
</feature>
<dbReference type="AlphaFoldDB" id="A0A139ABL3"/>
<gene>
    <name evidence="2" type="ORF">M427DRAFT_57945</name>
</gene>
<feature type="compositionally biased region" description="Polar residues" evidence="1">
    <location>
        <begin position="14"/>
        <end position="31"/>
    </location>
</feature>
<name>A0A139ABL3_GONPJ</name>
<evidence type="ECO:0000313" key="2">
    <source>
        <dbReference type="EMBL" id="KXS14196.1"/>
    </source>
</evidence>
<organism evidence="2 3">
    <name type="scientific">Gonapodya prolifera (strain JEL478)</name>
    <name type="common">Monoblepharis prolifera</name>
    <dbReference type="NCBI Taxonomy" id="1344416"/>
    <lineage>
        <taxon>Eukaryota</taxon>
        <taxon>Fungi</taxon>
        <taxon>Fungi incertae sedis</taxon>
        <taxon>Chytridiomycota</taxon>
        <taxon>Chytridiomycota incertae sedis</taxon>
        <taxon>Monoblepharidomycetes</taxon>
        <taxon>Monoblepharidales</taxon>
        <taxon>Gonapodyaceae</taxon>
        <taxon>Gonapodya</taxon>
    </lineage>
</organism>
<protein>
    <submittedName>
        <fullName evidence="2">Uncharacterized protein</fullName>
    </submittedName>
</protein>
<accession>A0A139ABL3</accession>
<evidence type="ECO:0000313" key="3">
    <source>
        <dbReference type="Proteomes" id="UP000070544"/>
    </source>
</evidence>
<reference evidence="2 3" key="1">
    <citation type="journal article" date="2015" name="Genome Biol. Evol.">
        <title>Phylogenomic analyses indicate that early fungi evolved digesting cell walls of algal ancestors of land plants.</title>
        <authorList>
            <person name="Chang Y."/>
            <person name="Wang S."/>
            <person name="Sekimoto S."/>
            <person name="Aerts A.L."/>
            <person name="Choi C."/>
            <person name="Clum A."/>
            <person name="LaButti K.M."/>
            <person name="Lindquist E.A."/>
            <person name="Yee Ngan C."/>
            <person name="Ohm R.A."/>
            <person name="Salamov A.A."/>
            <person name="Grigoriev I.V."/>
            <person name="Spatafora J.W."/>
            <person name="Berbee M.L."/>
        </authorList>
    </citation>
    <scope>NUCLEOTIDE SEQUENCE [LARGE SCALE GENOMIC DNA]</scope>
    <source>
        <strain evidence="2 3">JEL478</strain>
    </source>
</reference>
<dbReference type="Proteomes" id="UP000070544">
    <property type="component" value="Unassembled WGS sequence"/>
</dbReference>
<proteinExistence type="predicted"/>
<dbReference type="EMBL" id="KQ965771">
    <property type="protein sequence ID" value="KXS14196.1"/>
    <property type="molecule type" value="Genomic_DNA"/>
</dbReference>
<feature type="region of interest" description="Disordered" evidence="1">
    <location>
        <begin position="1"/>
        <end position="31"/>
    </location>
</feature>
<evidence type="ECO:0000256" key="1">
    <source>
        <dbReference type="SAM" id="MobiDB-lite"/>
    </source>
</evidence>
<sequence>MTSSLNQPSNSSSTHAASPQGSHRWTPTTAVAESGEIMQNRILWRLRVSHLWPLRQVSKSFERDVLQTGMLQHKEWECALGLPHGGVGLV</sequence>